<keyword evidence="2" id="KW-1185">Reference proteome</keyword>
<dbReference type="AlphaFoldDB" id="A0A1G9HIU3"/>
<dbReference type="RefSeq" id="WP_093196412.1">
    <property type="nucleotide sequence ID" value="NZ_FNGS01000001.1"/>
</dbReference>
<name>A0A1G9HIU3_9BACT</name>
<proteinExistence type="predicted"/>
<dbReference type="OrthoDB" id="981397at2"/>
<organism evidence="1 2">
    <name type="scientific">Siphonobacter aquaeclarae</name>
    <dbReference type="NCBI Taxonomy" id="563176"/>
    <lineage>
        <taxon>Bacteria</taxon>
        <taxon>Pseudomonadati</taxon>
        <taxon>Bacteroidota</taxon>
        <taxon>Cytophagia</taxon>
        <taxon>Cytophagales</taxon>
        <taxon>Cytophagaceae</taxon>
        <taxon>Siphonobacter</taxon>
    </lineage>
</organism>
<accession>A0A1G9HIU3</accession>
<sequence length="111" mass="12453">MKTFFRFILMMSLSSCGVTEKKVCLPYKGRLYGTGCRAPLVRVTNADVRSRHPDGTENVVEVTGLRTDQLPPVFWFDFRDQTSADSVTACREGVERTVVLTRFSTSPCTIP</sequence>
<dbReference type="EMBL" id="FNGS01000001">
    <property type="protein sequence ID" value="SDL12789.1"/>
    <property type="molecule type" value="Genomic_DNA"/>
</dbReference>
<protein>
    <submittedName>
        <fullName evidence="1">Uncharacterized protein</fullName>
    </submittedName>
</protein>
<evidence type="ECO:0000313" key="1">
    <source>
        <dbReference type="EMBL" id="SDL12789.1"/>
    </source>
</evidence>
<evidence type="ECO:0000313" key="2">
    <source>
        <dbReference type="Proteomes" id="UP000198901"/>
    </source>
</evidence>
<dbReference type="Proteomes" id="UP000198901">
    <property type="component" value="Unassembled WGS sequence"/>
</dbReference>
<reference evidence="1 2" key="1">
    <citation type="submission" date="2016-10" db="EMBL/GenBank/DDBJ databases">
        <authorList>
            <person name="de Groot N.N."/>
        </authorList>
    </citation>
    <scope>NUCLEOTIDE SEQUENCE [LARGE SCALE GENOMIC DNA]</scope>
    <source>
        <strain evidence="1 2">DSM 21668</strain>
    </source>
</reference>
<gene>
    <name evidence="1" type="ORF">SAMN04488090_0078</name>
</gene>